<proteinExistence type="predicted"/>
<dbReference type="AlphaFoldDB" id="A0A8K1FI67"/>
<reference evidence="1" key="1">
    <citation type="submission" date="2019-03" db="EMBL/GenBank/DDBJ databases">
        <title>Long read genome sequence of the mycoparasitic Pythium oligandrum ATCC 38472 isolated from sugarbeet rhizosphere.</title>
        <authorList>
            <person name="Gaulin E."/>
        </authorList>
    </citation>
    <scope>NUCLEOTIDE SEQUENCE</scope>
    <source>
        <strain evidence="1">ATCC 38472_TT</strain>
    </source>
</reference>
<evidence type="ECO:0000313" key="1">
    <source>
        <dbReference type="EMBL" id="TMW64665.1"/>
    </source>
</evidence>
<organism evidence="1 2">
    <name type="scientific">Pythium oligandrum</name>
    <name type="common">Mycoparasitic fungus</name>
    <dbReference type="NCBI Taxonomy" id="41045"/>
    <lineage>
        <taxon>Eukaryota</taxon>
        <taxon>Sar</taxon>
        <taxon>Stramenopiles</taxon>
        <taxon>Oomycota</taxon>
        <taxon>Peronosporomycetes</taxon>
        <taxon>Pythiales</taxon>
        <taxon>Pythiaceae</taxon>
        <taxon>Pythium</taxon>
    </lineage>
</organism>
<keyword evidence="2" id="KW-1185">Reference proteome</keyword>
<comment type="caution">
    <text evidence="1">The sequence shown here is derived from an EMBL/GenBank/DDBJ whole genome shotgun (WGS) entry which is preliminary data.</text>
</comment>
<gene>
    <name evidence="1" type="ORF">Poli38472_011545</name>
</gene>
<dbReference type="Proteomes" id="UP000794436">
    <property type="component" value="Unassembled WGS sequence"/>
</dbReference>
<dbReference type="OrthoDB" id="109025at2759"/>
<name>A0A8K1FI67_PYTOL</name>
<dbReference type="EMBL" id="SPLM01000039">
    <property type="protein sequence ID" value="TMW64665.1"/>
    <property type="molecule type" value="Genomic_DNA"/>
</dbReference>
<evidence type="ECO:0000313" key="2">
    <source>
        <dbReference type="Proteomes" id="UP000794436"/>
    </source>
</evidence>
<accession>A0A8K1FI67</accession>
<sequence>MGQVCSGSAVGKQVAVARDPSDQELDAVEMKEVKIPDFDSFFERAAAPLNELVEIHNGIYLSEENLKAAAAAMQGETQVRITLTASGRVQMCLWRFDDKEREEILTQELVDEKLSASVDLHDAYNHTQTAIDSLNQALEQPTNTAPTNYIVKRGRLFITTKGDQDLHVRDVNITLFTLRKELALQAHISSLSEAMAIFVKELAKVEDPSSLSVITDDSGAIKIMAGDHELDLKKIEGLSQPAMQFRDALVELLENVQTAATSVPELVEQTNAFVAEAQQFPGKVPEAASSAELGMMEIPKAAMATSSNVQALSTGPRIASSTTTMIKYAARELHQGVAIPIGA</sequence>
<protein>
    <submittedName>
        <fullName evidence="1">Uncharacterized protein</fullName>
    </submittedName>
</protein>